<reference evidence="2 3" key="1">
    <citation type="journal article" date="2014" name="Nature">
        <title>Sequential evolution of bacterial morphology by co-option of a developmental regulator.</title>
        <authorList>
            <person name="Jiang C."/>
            <person name="Brown P.J."/>
            <person name="Ducret A."/>
            <person name="Brun Y.V."/>
        </authorList>
    </citation>
    <scope>NUCLEOTIDE SEQUENCE [LARGE SCALE GENOMIC DNA]</scope>
    <source>
        <strain evidence="2 3">DSM 16100</strain>
    </source>
</reference>
<dbReference type="InterPro" id="IPR001387">
    <property type="entry name" value="Cro/C1-type_HTH"/>
</dbReference>
<dbReference type="Proteomes" id="UP000017837">
    <property type="component" value="Unassembled WGS sequence"/>
</dbReference>
<dbReference type="CDD" id="cd00093">
    <property type="entry name" value="HTH_XRE"/>
    <property type="match status" value="1"/>
</dbReference>
<keyword evidence="3" id="KW-1185">Reference proteome</keyword>
<dbReference type="STRING" id="1121022.GCA_000376105_03213"/>
<evidence type="ECO:0000313" key="3">
    <source>
        <dbReference type="Proteomes" id="UP000017837"/>
    </source>
</evidence>
<protein>
    <recommendedName>
        <fullName evidence="1">HTH cro/C1-type domain-containing protein</fullName>
    </recommendedName>
</protein>
<dbReference type="PROSITE" id="PS50943">
    <property type="entry name" value="HTH_CROC1"/>
    <property type="match status" value="1"/>
</dbReference>
<comment type="caution">
    <text evidence="2">The sequence shown here is derived from an EMBL/GenBank/DDBJ whole genome shotgun (WGS) entry which is preliminary data.</text>
</comment>
<dbReference type="GO" id="GO:0003677">
    <property type="term" value="F:DNA binding"/>
    <property type="evidence" value="ECO:0007669"/>
    <property type="project" value="InterPro"/>
</dbReference>
<sequence>MEMQMIQMARSPKQFGAALQQRRSQKGLSQSALADLIGTGQKTISKIENGNPATKLETLFSLLAALDLELEIKPRSKSNPNEQWEDYL</sequence>
<dbReference type="eggNOG" id="COG3620">
    <property type="taxonomic scope" value="Bacteria"/>
</dbReference>
<evidence type="ECO:0000259" key="1">
    <source>
        <dbReference type="PROSITE" id="PS50943"/>
    </source>
</evidence>
<dbReference type="SUPFAM" id="SSF47413">
    <property type="entry name" value="lambda repressor-like DNA-binding domains"/>
    <property type="match status" value="1"/>
</dbReference>
<dbReference type="AlphaFoldDB" id="V4PSC4"/>
<dbReference type="Gene3D" id="1.10.260.40">
    <property type="entry name" value="lambda repressor-like DNA-binding domains"/>
    <property type="match status" value="1"/>
</dbReference>
<gene>
    <name evidence="2" type="ORF">ABENE_12815</name>
</gene>
<dbReference type="OrthoDB" id="9154356at2"/>
<dbReference type="PATRIC" id="fig|1121022.4.peg.2602"/>
<organism evidence="2 3">
    <name type="scientific">Asticcacaulis benevestitus DSM 16100 = ATCC BAA-896</name>
    <dbReference type="NCBI Taxonomy" id="1121022"/>
    <lineage>
        <taxon>Bacteria</taxon>
        <taxon>Pseudomonadati</taxon>
        <taxon>Pseudomonadota</taxon>
        <taxon>Alphaproteobacteria</taxon>
        <taxon>Caulobacterales</taxon>
        <taxon>Caulobacteraceae</taxon>
        <taxon>Asticcacaulis</taxon>
    </lineage>
</organism>
<name>V4PSC4_9CAUL</name>
<evidence type="ECO:0000313" key="2">
    <source>
        <dbReference type="EMBL" id="ESQ90254.1"/>
    </source>
</evidence>
<dbReference type="Pfam" id="PF01381">
    <property type="entry name" value="HTH_3"/>
    <property type="match status" value="1"/>
</dbReference>
<proteinExistence type="predicted"/>
<dbReference type="SMART" id="SM00530">
    <property type="entry name" value="HTH_XRE"/>
    <property type="match status" value="1"/>
</dbReference>
<dbReference type="EMBL" id="AWGB01000025">
    <property type="protein sequence ID" value="ESQ90254.1"/>
    <property type="molecule type" value="Genomic_DNA"/>
</dbReference>
<dbReference type="InterPro" id="IPR010982">
    <property type="entry name" value="Lambda_DNA-bd_dom_sf"/>
</dbReference>
<accession>V4PSC4</accession>
<feature type="domain" description="HTH cro/C1-type" evidence="1">
    <location>
        <begin position="19"/>
        <end position="73"/>
    </location>
</feature>